<evidence type="ECO:0000256" key="3">
    <source>
        <dbReference type="SAM" id="Phobius"/>
    </source>
</evidence>
<feature type="coiled-coil region" evidence="1">
    <location>
        <begin position="249"/>
        <end position="283"/>
    </location>
</feature>
<feature type="region of interest" description="Disordered" evidence="2">
    <location>
        <begin position="285"/>
        <end position="372"/>
    </location>
</feature>
<keyword evidence="5" id="KW-1185">Reference proteome</keyword>
<evidence type="ECO:0000256" key="1">
    <source>
        <dbReference type="SAM" id="Coils"/>
    </source>
</evidence>
<feature type="transmembrane region" description="Helical" evidence="3">
    <location>
        <begin position="50"/>
        <end position="71"/>
    </location>
</feature>
<keyword evidence="3" id="KW-1133">Transmembrane helix</keyword>
<keyword evidence="3" id="KW-0812">Transmembrane</keyword>
<dbReference type="AlphaFoldDB" id="A0A0R2KUQ4"/>
<gene>
    <name evidence="4" type="ORF">IV81_GL000892</name>
</gene>
<dbReference type="Proteomes" id="UP000051859">
    <property type="component" value="Unassembled WGS sequence"/>
</dbReference>
<accession>A0A0R2KUQ4</accession>
<dbReference type="STRING" id="331679.IV81_GL000892"/>
<comment type="caution">
    <text evidence="4">The sequence shown here is derived from an EMBL/GenBank/DDBJ whole genome shotgun (WGS) entry which is preliminary data.</text>
</comment>
<dbReference type="RefSeq" id="WP_057804105.1">
    <property type="nucleotide sequence ID" value="NZ_JQBX01000021.1"/>
</dbReference>
<sequence length="372" mass="39950">MKQTISRWIESFKNWLNPRDPYHDQYVDDELYRGRRTVKRRKKSILVRRYITLIGGILLVLLVVGGAVWGFNRVSYSREVSSIQTQIDNIYTDNRHADVKSSVTQNSLDKIKTDISKLHNGKKTSKLSNQLSSAQSAFDVRSDYNKLFNSQTRVGLKVTTKKVDTQLSSVKSADLTSSFKNNYVKRLDSVRKIVETADKLGKRYDAIIKAHDNNQTIQVATIEALIKDMSKNQKSQKTVDEQTKLISLKTIVNKENKQAEQEAQAAAAAAEKAAAEKAAAEAAESSSKAASKSASKAASESAAAESSAEAAAEQSAAESAAAASSSSSDTSASYYGGNGGIGSSNNGNSGAGLYGGYNANGVNGGGTSTGSY</sequence>
<evidence type="ECO:0000313" key="5">
    <source>
        <dbReference type="Proteomes" id="UP000051859"/>
    </source>
</evidence>
<feature type="compositionally biased region" description="Low complexity" evidence="2">
    <location>
        <begin position="285"/>
        <end position="335"/>
    </location>
</feature>
<proteinExistence type="predicted"/>
<name>A0A0R2KUQ4_9LACO</name>
<reference evidence="4 5" key="1">
    <citation type="journal article" date="2015" name="Genome Announc.">
        <title>Expanding the biotechnology potential of lactobacilli through comparative genomics of 213 strains and associated genera.</title>
        <authorList>
            <person name="Sun Z."/>
            <person name="Harris H.M."/>
            <person name="McCann A."/>
            <person name="Guo C."/>
            <person name="Argimon S."/>
            <person name="Zhang W."/>
            <person name="Yang X."/>
            <person name="Jeffery I.B."/>
            <person name="Cooney J.C."/>
            <person name="Kagawa T.F."/>
            <person name="Liu W."/>
            <person name="Song Y."/>
            <person name="Salvetti E."/>
            <person name="Wrobel A."/>
            <person name="Rasinkangas P."/>
            <person name="Parkhill J."/>
            <person name="Rea M.C."/>
            <person name="O'Sullivan O."/>
            <person name="Ritari J."/>
            <person name="Douillard F.P."/>
            <person name="Paul Ross R."/>
            <person name="Yang R."/>
            <person name="Briner A.E."/>
            <person name="Felis G.E."/>
            <person name="de Vos W.M."/>
            <person name="Barrangou R."/>
            <person name="Klaenhammer T.R."/>
            <person name="Caufield P.W."/>
            <person name="Cui Y."/>
            <person name="Zhang H."/>
            <person name="O'Toole P.W."/>
        </authorList>
    </citation>
    <scope>NUCLEOTIDE SEQUENCE [LARGE SCALE GENOMIC DNA]</scope>
    <source>
        <strain evidence="4 5">DSM 18001</strain>
    </source>
</reference>
<keyword evidence="1" id="KW-0175">Coiled coil</keyword>
<evidence type="ECO:0008006" key="6">
    <source>
        <dbReference type="Google" id="ProtNLM"/>
    </source>
</evidence>
<dbReference type="PATRIC" id="fig|331679.3.peg.897"/>
<evidence type="ECO:0000256" key="2">
    <source>
        <dbReference type="SAM" id="MobiDB-lite"/>
    </source>
</evidence>
<keyword evidence="3" id="KW-0472">Membrane</keyword>
<protein>
    <recommendedName>
        <fullName evidence="6">MapZ extracellular domain-containing protein</fullName>
    </recommendedName>
</protein>
<evidence type="ECO:0000313" key="4">
    <source>
        <dbReference type="EMBL" id="KRN93214.1"/>
    </source>
</evidence>
<dbReference type="EMBL" id="JQBX01000021">
    <property type="protein sequence ID" value="KRN93214.1"/>
    <property type="molecule type" value="Genomic_DNA"/>
</dbReference>
<organism evidence="4 5">
    <name type="scientific">Pediococcus stilesii</name>
    <dbReference type="NCBI Taxonomy" id="331679"/>
    <lineage>
        <taxon>Bacteria</taxon>
        <taxon>Bacillati</taxon>
        <taxon>Bacillota</taxon>
        <taxon>Bacilli</taxon>
        <taxon>Lactobacillales</taxon>
        <taxon>Lactobacillaceae</taxon>
        <taxon>Pediococcus</taxon>
    </lineage>
</organism>
<feature type="compositionally biased region" description="Gly residues" evidence="2">
    <location>
        <begin position="362"/>
        <end position="372"/>
    </location>
</feature>